<dbReference type="Gene3D" id="3.40.50.200">
    <property type="entry name" value="Peptidase S8/S53 domain"/>
    <property type="match status" value="1"/>
</dbReference>
<reference evidence="11" key="1">
    <citation type="journal article" date="2010" name="Genome Biol.">
        <title>Genome sequence of the necrotrophic plant pathogen Pythium ultimum reveals original pathogenicity mechanisms and effector repertoire.</title>
        <authorList>
            <person name="Levesque C.A."/>
            <person name="Brouwer H."/>
            <person name="Cano L."/>
            <person name="Hamilton J.P."/>
            <person name="Holt C."/>
            <person name="Huitema E."/>
            <person name="Raffaele S."/>
            <person name="Robideau G.P."/>
            <person name="Thines M."/>
            <person name="Win J."/>
            <person name="Zerillo M.M."/>
            <person name="Beakes G.W."/>
            <person name="Boore J.L."/>
            <person name="Busam D."/>
            <person name="Dumas B."/>
            <person name="Ferriera S."/>
            <person name="Fuerstenberg S.I."/>
            <person name="Gachon C.M."/>
            <person name="Gaulin E."/>
            <person name="Govers F."/>
            <person name="Grenville-Briggs L."/>
            <person name="Horner N."/>
            <person name="Hostetler J."/>
            <person name="Jiang R.H."/>
            <person name="Johnson J."/>
            <person name="Krajaejun T."/>
            <person name="Lin H."/>
            <person name="Meijer H.J."/>
            <person name="Moore B."/>
            <person name="Morris P."/>
            <person name="Phuntmart V."/>
            <person name="Puiu D."/>
            <person name="Shetty J."/>
            <person name="Stajich J.E."/>
            <person name="Tripathy S."/>
            <person name="Wawra S."/>
            <person name="van West P."/>
            <person name="Whitty B.R."/>
            <person name="Coutinho P.M."/>
            <person name="Henrissat B."/>
            <person name="Martin F."/>
            <person name="Thomas P.D."/>
            <person name="Tyler B.M."/>
            <person name="De Vries R.P."/>
            <person name="Kamoun S."/>
            <person name="Yandell M."/>
            <person name="Tisserat N."/>
            <person name="Buell C.R."/>
        </authorList>
    </citation>
    <scope>NUCLEOTIDE SEQUENCE</scope>
    <source>
        <strain evidence="11">DAOM:BR144</strain>
    </source>
</reference>
<dbReference type="PRINTS" id="PR00723">
    <property type="entry name" value="SUBTILISIN"/>
</dbReference>
<dbReference type="eggNOG" id="KOG1153">
    <property type="taxonomic scope" value="Eukaryota"/>
</dbReference>
<feature type="active site" description="Charge relay system" evidence="7">
    <location>
        <position position="190"/>
    </location>
</feature>
<evidence type="ECO:0000256" key="8">
    <source>
        <dbReference type="SAM" id="SignalP"/>
    </source>
</evidence>
<protein>
    <recommendedName>
        <fullName evidence="6">subtilisin</fullName>
        <ecNumber evidence="6">3.4.21.62</ecNumber>
    </recommendedName>
</protein>
<evidence type="ECO:0000256" key="4">
    <source>
        <dbReference type="ARBA" id="ARBA00022825"/>
    </source>
</evidence>
<dbReference type="PANTHER" id="PTHR43806:SF67">
    <property type="entry name" value="EGF-LIKE DOMAIN-CONTAINING PROTEIN"/>
    <property type="match status" value="1"/>
</dbReference>
<feature type="signal peptide" evidence="8">
    <location>
        <begin position="1"/>
        <end position="21"/>
    </location>
</feature>
<accession>K3X3W8</accession>
<evidence type="ECO:0000256" key="3">
    <source>
        <dbReference type="ARBA" id="ARBA00022801"/>
    </source>
</evidence>
<feature type="active site" description="Charge relay system" evidence="7">
    <location>
        <position position="226"/>
    </location>
</feature>
<dbReference type="GO" id="GO:0004252">
    <property type="term" value="F:serine-type endopeptidase activity"/>
    <property type="evidence" value="ECO:0007669"/>
    <property type="project" value="UniProtKB-UniRule"/>
</dbReference>
<dbReference type="VEuPathDB" id="FungiDB:PYU1_G011891"/>
<proteinExistence type="inferred from homology"/>
<evidence type="ECO:0000256" key="7">
    <source>
        <dbReference type="PROSITE-ProRule" id="PRU01240"/>
    </source>
</evidence>
<evidence type="ECO:0000313" key="10">
    <source>
        <dbReference type="EnsemblProtists" id="PYU1_T011917"/>
    </source>
</evidence>
<sequence>MVFTKLTAVLALAAIASFAEAAPRVHPGVHRTLQQQGTVNIIVTMKDSPDATIQSVQEAEFATRGQQIASLVERLEKHSEGSQASVKSILSQESASAAPLYTSHESYWISNQMYFKGASFELVAKLAALPDIAQIREEQELPHDLPISTSTNSSTSALEATNEWGVTKINVPQVWATGNRGQNIVVSSIDSGVRATHQALKGNFRSTFGWYDPERKAATPYAADGHGTHTMGTMVGSDGIGVAPGATWITCKGCTVNSIGRSTCRESDLLSCAQFITCPTDPTGTTKDCSKAPHIVNNSWGGGQGDNWYQSSVNAWHAAGIIPIFAIGNAGPGCQTANTPGDYSNVISVGNTDINDGLATTSSKGPSVTGLLKPEVSAPGSEVRSAWSTGDAVYNTISGTSMAAPHVAGVVALLLNANPSLKFADVKRILTTTVDTATLKSAGRTCGGTRDGTFPNNNFGYGRVNALKALNSAGSA</sequence>
<dbReference type="InterPro" id="IPR023828">
    <property type="entry name" value="Peptidase_S8_Ser-AS"/>
</dbReference>
<evidence type="ECO:0000256" key="6">
    <source>
        <dbReference type="ARBA" id="ARBA00023619"/>
    </source>
</evidence>
<feature type="chain" id="PRO_5003868545" description="subtilisin" evidence="8">
    <location>
        <begin position="22"/>
        <end position="476"/>
    </location>
</feature>
<dbReference type="STRING" id="431595.K3X3W8"/>
<organism evidence="10 11">
    <name type="scientific">Globisporangium ultimum (strain ATCC 200006 / CBS 805.95 / DAOM BR144)</name>
    <name type="common">Pythium ultimum</name>
    <dbReference type="NCBI Taxonomy" id="431595"/>
    <lineage>
        <taxon>Eukaryota</taxon>
        <taxon>Sar</taxon>
        <taxon>Stramenopiles</taxon>
        <taxon>Oomycota</taxon>
        <taxon>Peronosporomycetes</taxon>
        <taxon>Pythiales</taxon>
        <taxon>Pythiaceae</taxon>
        <taxon>Globisporangium</taxon>
    </lineage>
</organism>
<dbReference type="PANTHER" id="PTHR43806">
    <property type="entry name" value="PEPTIDASE S8"/>
    <property type="match status" value="1"/>
</dbReference>
<evidence type="ECO:0000256" key="1">
    <source>
        <dbReference type="ARBA" id="ARBA00011073"/>
    </source>
</evidence>
<keyword evidence="4 7" id="KW-0720">Serine protease</keyword>
<reference evidence="10" key="3">
    <citation type="submission" date="2015-02" db="UniProtKB">
        <authorList>
            <consortium name="EnsemblProtists"/>
        </authorList>
    </citation>
    <scope>IDENTIFICATION</scope>
    <source>
        <strain evidence="10">DAOM BR144</strain>
    </source>
</reference>
<evidence type="ECO:0000313" key="11">
    <source>
        <dbReference type="Proteomes" id="UP000019132"/>
    </source>
</evidence>
<dbReference type="AlphaFoldDB" id="K3X3W8"/>
<dbReference type="Proteomes" id="UP000019132">
    <property type="component" value="Unassembled WGS sequence"/>
</dbReference>
<dbReference type="InterPro" id="IPR050131">
    <property type="entry name" value="Peptidase_S8_subtilisin-like"/>
</dbReference>
<keyword evidence="2 7" id="KW-0645">Protease</keyword>
<comment type="similarity">
    <text evidence="1 7">Belongs to the peptidase S8 family.</text>
</comment>
<feature type="domain" description="Peptidase S8/S53" evidence="9">
    <location>
        <begin position="181"/>
        <end position="462"/>
    </location>
</feature>
<name>K3X3W8_GLOUD</name>
<dbReference type="InParanoid" id="K3X3W8"/>
<dbReference type="EC" id="3.4.21.62" evidence="6"/>
<feature type="active site" description="Charge relay system" evidence="7">
    <location>
        <position position="401"/>
    </location>
</feature>
<dbReference type="EnsemblProtists" id="PYU1_T011917">
    <property type="protein sequence ID" value="PYU1_T011917"/>
    <property type="gene ID" value="PYU1_G011891"/>
</dbReference>
<evidence type="ECO:0000256" key="5">
    <source>
        <dbReference type="ARBA" id="ARBA00023529"/>
    </source>
</evidence>
<dbReference type="SUPFAM" id="SSF52743">
    <property type="entry name" value="Subtilisin-like"/>
    <property type="match status" value="1"/>
</dbReference>
<keyword evidence="3 7" id="KW-0378">Hydrolase</keyword>
<evidence type="ECO:0000256" key="2">
    <source>
        <dbReference type="ARBA" id="ARBA00022670"/>
    </source>
</evidence>
<reference evidence="11" key="2">
    <citation type="submission" date="2010-04" db="EMBL/GenBank/DDBJ databases">
        <authorList>
            <person name="Buell R."/>
            <person name="Hamilton J."/>
            <person name="Hostetler J."/>
        </authorList>
    </citation>
    <scope>NUCLEOTIDE SEQUENCE [LARGE SCALE GENOMIC DNA]</scope>
    <source>
        <strain evidence="11">DAOM:BR144</strain>
    </source>
</reference>
<dbReference type="GO" id="GO:0006508">
    <property type="term" value="P:proteolysis"/>
    <property type="evidence" value="ECO:0007669"/>
    <property type="project" value="UniProtKB-KW"/>
</dbReference>
<dbReference type="InterPro" id="IPR036852">
    <property type="entry name" value="Peptidase_S8/S53_dom_sf"/>
</dbReference>
<dbReference type="InterPro" id="IPR000209">
    <property type="entry name" value="Peptidase_S8/S53_dom"/>
</dbReference>
<dbReference type="EMBL" id="GL376637">
    <property type="status" value="NOT_ANNOTATED_CDS"/>
    <property type="molecule type" value="Genomic_DNA"/>
</dbReference>
<dbReference type="InterPro" id="IPR015500">
    <property type="entry name" value="Peptidase_S8_subtilisin-rel"/>
</dbReference>
<dbReference type="HOGENOM" id="CLU_011263_7_3_1"/>
<dbReference type="OMA" id="CENSCYM"/>
<keyword evidence="11" id="KW-1185">Reference proteome</keyword>
<evidence type="ECO:0000259" key="9">
    <source>
        <dbReference type="Pfam" id="PF00082"/>
    </source>
</evidence>
<comment type="catalytic activity">
    <reaction evidence="5">
        <text>Hydrolysis of proteins with broad specificity for peptide bonds, and a preference for a large uncharged residue in P1. Hydrolyzes peptide amides.</text>
        <dbReference type="EC" id="3.4.21.62"/>
    </reaction>
</comment>
<dbReference type="PROSITE" id="PS51892">
    <property type="entry name" value="SUBTILASE"/>
    <property type="match status" value="1"/>
</dbReference>
<dbReference type="PROSITE" id="PS00138">
    <property type="entry name" value="SUBTILASE_SER"/>
    <property type="match status" value="1"/>
</dbReference>
<dbReference type="Pfam" id="PF00082">
    <property type="entry name" value="Peptidase_S8"/>
    <property type="match status" value="1"/>
</dbReference>
<keyword evidence="8" id="KW-0732">Signal</keyword>